<dbReference type="STRING" id="181874.A0A409WX19"/>
<feature type="transmembrane region" description="Helical" evidence="2">
    <location>
        <begin position="12"/>
        <end position="31"/>
    </location>
</feature>
<reference evidence="3 4" key="1">
    <citation type="journal article" date="2018" name="Evol. Lett.">
        <title>Horizontal gene cluster transfer increased hallucinogenic mushroom diversity.</title>
        <authorList>
            <person name="Reynolds H.T."/>
            <person name="Vijayakumar V."/>
            <person name="Gluck-Thaler E."/>
            <person name="Korotkin H.B."/>
            <person name="Matheny P.B."/>
            <person name="Slot J.C."/>
        </authorList>
    </citation>
    <scope>NUCLEOTIDE SEQUENCE [LARGE SCALE GENOMIC DNA]</scope>
    <source>
        <strain evidence="3 4">2629</strain>
    </source>
</reference>
<keyword evidence="2" id="KW-0812">Transmembrane</keyword>
<feature type="transmembrane region" description="Helical" evidence="2">
    <location>
        <begin position="202"/>
        <end position="221"/>
    </location>
</feature>
<gene>
    <name evidence="3" type="ORF">CVT24_012469</name>
</gene>
<evidence type="ECO:0000256" key="2">
    <source>
        <dbReference type="SAM" id="Phobius"/>
    </source>
</evidence>
<organism evidence="3 4">
    <name type="scientific">Panaeolus cyanescens</name>
    <dbReference type="NCBI Taxonomy" id="181874"/>
    <lineage>
        <taxon>Eukaryota</taxon>
        <taxon>Fungi</taxon>
        <taxon>Dikarya</taxon>
        <taxon>Basidiomycota</taxon>
        <taxon>Agaricomycotina</taxon>
        <taxon>Agaricomycetes</taxon>
        <taxon>Agaricomycetidae</taxon>
        <taxon>Agaricales</taxon>
        <taxon>Agaricineae</taxon>
        <taxon>Galeropsidaceae</taxon>
        <taxon>Panaeolus</taxon>
    </lineage>
</organism>
<keyword evidence="2" id="KW-1133">Transmembrane helix</keyword>
<feature type="transmembrane region" description="Helical" evidence="2">
    <location>
        <begin position="43"/>
        <end position="64"/>
    </location>
</feature>
<feature type="compositionally biased region" description="Basic and acidic residues" evidence="1">
    <location>
        <begin position="379"/>
        <end position="388"/>
    </location>
</feature>
<comment type="caution">
    <text evidence="3">The sequence shown here is derived from an EMBL/GenBank/DDBJ whole genome shotgun (WGS) entry which is preliminary data.</text>
</comment>
<dbReference type="EMBL" id="NHTK01005071">
    <property type="protein sequence ID" value="PPQ83074.1"/>
    <property type="molecule type" value="Genomic_DNA"/>
</dbReference>
<keyword evidence="2" id="KW-0472">Membrane</keyword>
<feature type="non-terminal residue" evidence="3">
    <location>
        <position position="388"/>
    </location>
</feature>
<feature type="region of interest" description="Disordered" evidence="1">
    <location>
        <begin position="362"/>
        <end position="388"/>
    </location>
</feature>
<dbReference type="OrthoDB" id="4218123at2759"/>
<protein>
    <submittedName>
        <fullName evidence="3">Uncharacterized protein</fullName>
    </submittedName>
</protein>
<dbReference type="PANTHER" id="PTHR39470">
    <property type="entry name" value="CHROMOSOME 10, WHOLE GENOME SHOTGUN SEQUENCE"/>
    <property type="match status" value="1"/>
</dbReference>
<name>A0A409WX19_9AGAR</name>
<feature type="region of interest" description="Disordered" evidence="1">
    <location>
        <begin position="310"/>
        <end position="339"/>
    </location>
</feature>
<accession>A0A409WX19</accession>
<proteinExistence type="predicted"/>
<evidence type="ECO:0000313" key="4">
    <source>
        <dbReference type="Proteomes" id="UP000284842"/>
    </source>
</evidence>
<keyword evidence="4" id="KW-1185">Reference proteome</keyword>
<evidence type="ECO:0000313" key="3">
    <source>
        <dbReference type="EMBL" id="PPQ83074.1"/>
    </source>
</evidence>
<dbReference type="Proteomes" id="UP000284842">
    <property type="component" value="Unassembled WGS sequence"/>
</dbReference>
<dbReference type="PANTHER" id="PTHR39470:SF1">
    <property type="entry name" value="CHORISMATE SYNTHASE PROTEIN"/>
    <property type="match status" value="1"/>
</dbReference>
<dbReference type="InParanoid" id="A0A409WX19"/>
<dbReference type="AlphaFoldDB" id="A0A409WX19"/>
<evidence type="ECO:0000256" key="1">
    <source>
        <dbReference type="SAM" id="MobiDB-lite"/>
    </source>
</evidence>
<sequence length="388" mass="42499">MSILSLIPQLSLDNFTALALIISTPWIYKVYRPFSDTPPTSTPLARLISMGLLLHTLVMMYNIFVSPPLNIFKALGVHESAPPDLLRAKLKDVLGEGVDMGRDMEVLLKRLGFGHDVVASCSYCHSFEDFALYAFPGPLVQYIREIAFVGLLTLPKSASEHFRPLGLGALLAALLTEFYWTLTVPAPIATHEGMSTVMWHDTFVTLRSLLFLLLPLLISILPSLHLHTLPLIGPLLPGPAPSPYAHLHPNINPAMASNTPQFKLQGQDNMIPTKTTLGEVTAMSMKVLGHLVPTLQLVKYTHAAVMRDQRGEGEYGQKRAGEDGGAHEKASSWWGAEKREGQVIRSNETIKKMFEAGGMGYEGAQVDENGGAEGQEQAKVVKEEGKLL</sequence>